<evidence type="ECO:0000313" key="2">
    <source>
        <dbReference type="Proteomes" id="UP001050691"/>
    </source>
</evidence>
<dbReference type="EMBL" id="BPWL01000011">
    <property type="protein sequence ID" value="GJJ15932.1"/>
    <property type="molecule type" value="Genomic_DNA"/>
</dbReference>
<dbReference type="Proteomes" id="UP001050691">
    <property type="component" value="Unassembled WGS sequence"/>
</dbReference>
<organism evidence="1 2">
    <name type="scientific">Clathrus columnatus</name>
    <dbReference type="NCBI Taxonomy" id="1419009"/>
    <lineage>
        <taxon>Eukaryota</taxon>
        <taxon>Fungi</taxon>
        <taxon>Dikarya</taxon>
        <taxon>Basidiomycota</taxon>
        <taxon>Agaricomycotina</taxon>
        <taxon>Agaricomycetes</taxon>
        <taxon>Phallomycetidae</taxon>
        <taxon>Phallales</taxon>
        <taxon>Clathraceae</taxon>
        <taxon>Clathrus</taxon>
    </lineage>
</organism>
<comment type="caution">
    <text evidence="1">The sequence shown here is derived from an EMBL/GenBank/DDBJ whole genome shotgun (WGS) entry which is preliminary data.</text>
</comment>
<gene>
    <name evidence="1" type="ORF">Clacol_010211</name>
</gene>
<sequence length="181" mass="20202">MNPTLIVATLKPATWAVVNDGRSPPKFSVQHQVNIILEGQPTNLDGVDLPIPKEERIVLLKRNAAPRLWYLHKVTGKVYLIWFVRPSPRVPNGKGSKPTEISGHWLLPKKDEDTEVIGEDDPAYPVNVVLNQYVTAKLRGDAPLASMTSDLKKICIAGNNNDSFWHFTPKVARDHPTAELE</sequence>
<accession>A0AAV5AMM5</accession>
<reference evidence="1" key="1">
    <citation type="submission" date="2021-10" db="EMBL/GenBank/DDBJ databases">
        <title>De novo Genome Assembly of Clathrus columnatus (Basidiomycota, Fungi) Using Illumina and Nanopore Sequence Data.</title>
        <authorList>
            <person name="Ogiso-Tanaka E."/>
            <person name="Itagaki H."/>
            <person name="Hosoya T."/>
            <person name="Hosaka K."/>
        </authorList>
    </citation>
    <scope>NUCLEOTIDE SEQUENCE</scope>
    <source>
        <strain evidence="1">MO-923</strain>
    </source>
</reference>
<keyword evidence="2" id="KW-1185">Reference proteome</keyword>
<proteinExistence type="predicted"/>
<name>A0AAV5AMM5_9AGAM</name>
<protein>
    <submittedName>
        <fullName evidence="1">Uncharacterized protein</fullName>
    </submittedName>
</protein>
<evidence type="ECO:0000313" key="1">
    <source>
        <dbReference type="EMBL" id="GJJ15932.1"/>
    </source>
</evidence>
<dbReference type="AlphaFoldDB" id="A0AAV5AMM5"/>